<dbReference type="InterPro" id="IPR027417">
    <property type="entry name" value="P-loop_NTPase"/>
</dbReference>
<evidence type="ECO:0000259" key="16">
    <source>
        <dbReference type="PROSITE" id="PS51192"/>
    </source>
</evidence>
<dbReference type="GO" id="GO:0005737">
    <property type="term" value="C:cytoplasm"/>
    <property type="evidence" value="ECO:0007669"/>
    <property type="project" value="TreeGrafter"/>
</dbReference>
<dbReference type="Gene3D" id="1.10.10.10">
    <property type="entry name" value="Winged helix-like DNA-binding domain superfamily/Winged helix DNA-binding domain"/>
    <property type="match status" value="1"/>
</dbReference>
<evidence type="ECO:0000259" key="15">
    <source>
        <dbReference type="PROSITE" id="PS50967"/>
    </source>
</evidence>
<keyword evidence="4" id="KW-0547">Nucleotide-binding</keyword>
<dbReference type="Proteomes" id="UP000568106">
    <property type="component" value="Unassembled WGS sequence"/>
</dbReference>
<dbReference type="FunFam" id="3.40.50.300:FF:001389">
    <property type="entry name" value="ATP-dependent DNA helicase RecQ"/>
    <property type="match status" value="1"/>
</dbReference>
<comment type="similarity">
    <text evidence="2">Belongs to the helicase family. RecQ subfamily.</text>
</comment>
<dbReference type="EC" id="5.6.2.4" evidence="11"/>
<comment type="cofactor">
    <cofactor evidence="1">
        <name>Mg(2+)</name>
        <dbReference type="ChEBI" id="CHEBI:18420"/>
    </cofactor>
</comment>
<feature type="region of interest" description="Disordered" evidence="14">
    <location>
        <begin position="561"/>
        <end position="621"/>
    </location>
</feature>
<evidence type="ECO:0000313" key="18">
    <source>
        <dbReference type="EMBL" id="MBB5315861.1"/>
    </source>
</evidence>
<keyword evidence="9" id="KW-0413">Isomerase</keyword>
<feature type="domain" description="Helicase C-terminal" evidence="17">
    <location>
        <begin position="217"/>
        <end position="387"/>
    </location>
</feature>
<proteinExistence type="inferred from homology"/>
<dbReference type="PANTHER" id="PTHR13710:SF105">
    <property type="entry name" value="ATP-DEPENDENT DNA HELICASE Q1"/>
    <property type="match status" value="1"/>
</dbReference>
<dbReference type="InterPro" id="IPR036388">
    <property type="entry name" value="WH-like_DNA-bd_sf"/>
</dbReference>
<dbReference type="GO" id="GO:0043138">
    <property type="term" value="F:3'-5' DNA helicase activity"/>
    <property type="evidence" value="ECO:0007669"/>
    <property type="project" value="UniProtKB-EC"/>
</dbReference>
<dbReference type="Pfam" id="PF16124">
    <property type="entry name" value="RecQ_Zn_bind"/>
    <property type="match status" value="1"/>
</dbReference>
<keyword evidence="7" id="KW-0067">ATP-binding</keyword>
<feature type="domain" description="Helicase ATP-binding" evidence="16">
    <location>
        <begin position="24"/>
        <end position="192"/>
    </location>
</feature>
<dbReference type="Pfam" id="PF00271">
    <property type="entry name" value="Helicase_C"/>
    <property type="match status" value="1"/>
</dbReference>
<evidence type="ECO:0000256" key="12">
    <source>
        <dbReference type="ARBA" id="ARBA00044535"/>
    </source>
</evidence>
<dbReference type="Pfam" id="PF00570">
    <property type="entry name" value="HRDC"/>
    <property type="match status" value="2"/>
</dbReference>
<name>A0A7W8IGC5_9BACT</name>
<dbReference type="SUPFAM" id="SSF52540">
    <property type="entry name" value="P-loop containing nucleoside triphosphate hydrolases"/>
    <property type="match status" value="1"/>
</dbReference>
<dbReference type="InterPro" id="IPR004589">
    <property type="entry name" value="DNA_helicase_ATP-dep_RecQ"/>
</dbReference>
<evidence type="ECO:0000256" key="14">
    <source>
        <dbReference type="SAM" id="MobiDB-lite"/>
    </source>
</evidence>
<evidence type="ECO:0000256" key="4">
    <source>
        <dbReference type="ARBA" id="ARBA00022741"/>
    </source>
</evidence>
<keyword evidence="8" id="KW-0238">DNA-binding</keyword>
<dbReference type="Gene3D" id="1.10.150.80">
    <property type="entry name" value="HRDC domain"/>
    <property type="match status" value="2"/>
</dbReference>
<evidence type="ECO:0000256" key="11">
    <source>
        <dbReference type="ARBA" id="ARBA00034808"/>
    </source>
</evidence>
<sequence length="838" mass="92392">MNLTSLLHKTFGHESFRANQEAVCRAATDGRDVLLVMPTGAGKSLCYQLPAIARGGTALVISPLIALMDDQATKLTAAGLRVARIHSGLSRDQARQACRDYLDGTLQFLFIAPERMRVPNFPEMLARRKPSLIAIDEAHCISAWGHDFRPDYRTLGDFLPALRPAPVIALTATATPTVQRDIITQLKLTQPELFIHGFRRHNLAIEVVELSKPRRNEFTANLLKESSNRPAIVYAPSRKAAEELASTLGGSAAAYHAGLDPATRERVQRHFLSGNLEVVVATIAFGMGIDKADVRTVVHTALPGSVEQYYQEIGRAGRDGQPSRTVLLHSFADRKMHDFFLERDYPAITDLTRVAALLSDDYQMPDLLRQRLKMDAETFDKAVEKLIAQGAANIDMAGNVRAAEDTPRSAAWRKGYDDQINFRRSQIDRMVQFAESAQCRMAALIQHFGDTDDGLRPCGHCDFCSPQSATAQIFRQPTTEEERQLRAILRALDGTTRATGKLHTELSTGPLRNTPAADRKIFDTLLDALTRSGLITLNTDQWTNPEGNVITYKKASLTHEGRTLTGPLPPDLLLKDTTTSTTSSSRTRSRSGKSNVPNTGPRPSKASLKAEREQTTATYTPAQKILESNLRDWRKAEAAKTGKPAFIVFSDSVLHNLVLATPKTISELLTVSGIGPEKADRYGADVIALCRAEASVSPPITTRRESSSRPERREQELSGQSNESSSRPKRSGVERPPQFVLSGTTSTATETFHRQCTTTEPTDSLTPQQQALDERLREWRKSESERLGLPLFFVLASTTLRNIVLAHPQNLTQLKSVHGLGLDKIEKFGPGIIQVCTT</sequence>
<dbReference type="SMART" id="SM00341">
    <property type="entry name" value="HRDC"/>
    <property type="match status" value="2"/>
</dbReference>
<dbReference type="InterPro" id="IPR014001">
    <property type="entry name" value="Helicase_ATP-bd"/>
</dbReference>
<dbReference type="GO" id="GO:0046872">
    <property type="term" value="F:metal ion binding"/>
    <property type="evidence" value="ECO:0007669"/>
    <property type="project" value="UniProtKB-KW"/>
</dbReference>
<accession>A0A7W8IGC5</accession>
<dbReference type="GO" id="GO:0003677">
    <property type="term" value="F:DNA binding"/>
    <property type="evidence" value="ECO:0007669"/>
    <property type="project" value="UniProtKB-KW"/>
</dbReference>
<dbReference type="SMART" id="SM00490">
    <property type="entry name" value="HELICc"/>
    <property type="match status" value="1"/>
</dbReference>
<dbReference type="PANTHER" id="PTHR13710">
    <property type="entry name" value="DNA HELICASE RECQ FAMILY MEMBER"/>
    <property type="match status" value="1"/>
</dbReference>
<feature type="region of interest" description="Disordered" evidence="14">
    <location>
        <begin position="697"/>
        <end position="770"/>
    </location>
</feature>
<evidence type="ECO:0000256" key="2">
    <source>
        <dbReference type="ARBA" id="ARBA00005446"/>
    </source>
</evidence>
<feature type="compositionally biased region" description="Basic and acidic residues" evidence="14">
    <location>
        <begin position="702"/>
        <end position="716"/>
    </location>
</feature>
<dbReference type="SMART" id="SM00487">
    <property type="entry name" value="DEXDc"/>
    <property type="match status" value="1"/>
</dbReference>
<dbReference type="InterPro" id="IPR001650">
    <property type="entry name" value="Helicase_C-like"/>
</dbReference>
<dbReference type="PROSITE" id="PS50967">
    <property type="entry name" value="HRDC"/>
    <property type="match status" value="2"/>
</dbReference>
<dbReference type="GO" id="GO:0043590">
    <property type="term" value="C:bacterial nucleoid"/>
    <property type="evidence" value="ECO:0007669"/>
    <property type="project" value="TreeGrafter"/>
</dbReference>
<evidence type="ECO:0000256" key="5">
    <source>
        <dbReference type="ARBA" id="ARBA00022801"/>
    </source>
</evidence>
<dbReference type="EMBL" id="JACHDY010000001">
    <property type="protein sequence ID" value="MBB5315861.1"/>
    <property type="molecule type" value="Genomic_DNA"/>
</dbReference>
<evidence type="ECO:0000256" key="7">
    <source>
        <dbReference type="ARBA" id="ARBA00022840"/>
    </source>
</evidence>
<evidence type="ECO:0000256" key="6">
    <source>
        <dbReference type="ARBA" id="ARBA00022806"/>
    </source>
</evidence>
<evidence type="ECO:0000256" key="3">
    <source>
        <dbReference type="ARBA" id="ARBA00022723"/>
    </source>
</evidence>
<protein>
    <recommendedName>
        <fullName evidence="12">ATP-dependent DNA helicase RecQ</fullName>
        <ecNumber evidence="11">5.6.2.4</ecNumber>
    </recommendedName>
    <alternativeName>
        <fullName evidence="13">DNA 3'-5' helicase RecQ</fullName>
    </alternativeName>
</protein>
<dbReference type="GO" id="GO:0006281">
    <property type="term" value="P:DNA repair"/>
    <property type="evidence" value="ECO:0007669"/>
    <property type="project" value="TreeGrafter"/>
</dbReference>
<dbReference type="Gene3D" id="3.40.50.300">
    <property type="entry name" value="P-loop containing nucleotide triphosphate hydrolases"/>
    <property type="match status" value="2"/>
</dbReference>
<organism evidence="18 19">
    <name type="scientific">Tunturiibacter empetritectus</name>
    <dbReference type="NCBI Taxonomy" id="3069691"/>
    <lineage>
        <taxon>Bacteria</taxon>
        <taxon>Pseudomonadati</taxon>
        <taxon>Acidobacteriota</taxon>
        <taxon>Terriglobia</taxon>
        <taxon>Terriglobales</taxon>
        <taxon>Acidobacteriaceae</taxon>
        <taxon>Tunturiibacter</taxon>
    </lineage>
</organism>
<evidence type="ECO:0000313" key="19">
    <source>
        <dbReference type="Proteomes" id="UP000568106"/>
    </source>
</evidence>
<dbReference type="PROSITE" id="PS51192">
    <property type="entry name" value="HELICASE_ATP_BIND_1"/>
    <property type="match status" value="1"/>
</dbReference>
<dbReference type="InterPro" id="IPR010997">
    <property type="entry name" value="HRDC-like_sf"/>
</dbReference>
<dbReference type="GO" id="GO:0005524">
    <property type="term" value="F:ATP binding"/>
    <property type="evidence" value="ECO:0007669"/>
    <property type="project" value="UniProtKB-KW"/>
</dbReference>
<feature type="domain" description="HRDC" evidence="15">
    <location>
        <begin position="766"/>
        <end position="838"/>
    </location>
</feature>
<dbReference type="Pfam" id="PF00270">
    <property type="entry name" value="DEAD"/>
    <property type="match status" value="1"/>
</dbReference>
<keyword evidence="19" id="KW-1185">Reference proteome</keyword>
<comment type="catalytic activity">
    <reaction evidence="10">
        <text>Couples ATP hydrolysis with the unwinding of duplex DNA by translocating in the 3'-5' direction.</text>
        <dbReference type="EC" id="5.6.2.4"/>
    </reaction>
</comment>
<dbReference type="GO" id="GO:0030894">
    <property type="term" value="C:replisome"/>
    <property type="evidence" value="ECO:0007669"/>
    <property type="project" value="TreeGrafter"/>
</dbReference>
<dbReference type="InterPro" id="IPR044876">
    <property type="entry name" value="HRDC_dom_sf"/>
</dbReference>
<gene>
    <name evidence="18" type="ORF">HDF09_000511</name>
</gene>
<evidence type="ECO:0000256" key="10">
    <source>
        <dbReference type="ARBA" id="ARBA00034617"/>
    </source>
</evidence>
<dbReference type="GO" id="GO:0016787">
    <property type="term" value="F:hydrolase activity"/>
    <property type="evidence" value="ECO:0007669"/>
    <property type="project" value="UniProtKB-KW"/>
</dbReference>
<evidence type="ECO:0000259" key="17">
    <source>
        <dbReference type="PROSITE" id="PS51194"/>
    </source>
</evidence>
<dbReference type="GO" id="GO:0006310">
    <property type="term" value="P:DNA recombination"/>
    <property type="evidence" value="ECO:0007669"/>
    <property type="project" value="InterPro"/>
</dbReference>
<dbReference type="InterPro" id="IPR002121">
    <property type="entry name" value="HRDC_dom"/>
</dbReference>
<evidence type="ECO:0000256" key="9">
    <source>
        <dbReference type="ARBA" id="ARBA00023235"/>
    </source>
</evidence>
<dbReference type="CDD" id="cd17920">
    <property type="entry name" value="DEXHc_RecQ"/>
    <property type="match status" value="1"/>
</dbReference>
<dbReference type="InterPro" id="IPR011545">
    <property type="entry name" value="DEAD/DEAH_box_helicase_dom"/>
</dbReference>
<dbReference type="GO" id="GO:0009378">
    <property type="term" value="F:four-way junction helicase activity"/>
    <property type="evidence" value="ECO:0007669"/>
    <property type="project" value="TreeGrafter"/>
</dbReference>
<keyword evidence="5 18" id="KW-0378">Hydrolase</keyword>
<dbReference type="PROSITE" id="PS51194">
    <property type="entry name" value="HELICASE_CTER"/>
    <property type="match status" value="1"/>
</dbReference>
<dbReference type="SUPFAM" id="SSF47819">
    <property type="entry name" value="HRDC-like"/>
    <property type="match status" value="2"/>
</dbReference>
<dbReference type="AlphaFoldDB" id="A0A7W8IGC5"/>
<feature type="compositionally biased region" description="Polar residues" evidence="14">
    <location>
        <begin position="741"/>
        <end position="770"/>
    </location>
</feature>
<reference evidence="18" key="1">
    <citation type="submission" date="2020-08" db="EMBL/GenBank/DDBJ databases">
        <title>Genomic Encyclopedia of Type Strains, Phase IV (KMG-V): Genome sequencing to study the core and pangenomes of soil and plant-associated prokaryotes.</title>
        <authorList>
            <person name="Whitman W."/>
        </authorList>
    </citation>
    <scope>NUCLEOTIDE SEQUENCE [LARGE SCALE GENOMIC DNA]</scope>
    <source>
        <strain evidence="18">M8UP27</strain>
    </source>
</reference>
<comment type="caution">
    <text evidence="18">The sequence shown here is derived from an EMBL/GenBank/DDBJ whole genome shotgun (WGS) entry which is preliminary data.</text>
</comment>
<evidence type="ECO:0000256" key="13">
    <source>
        <dbReference type="ARBA" id="ARBA00044550"/>
    </source>
</evidence>
<evidence type="ECO:0000256" key="1">
    <source>
        <dbReference type="ARBA" id="ARBA00001946"/>
    </source>
</evidence>
<dbReference type="NCBIfam" id="TIGR00614">
    <property type="entry name" value="recQ_fam"/>
    <property type="match status" value="1"/>
</dbReference>
<feature type="domain" description="HRDC" evidence="15">
    <location>
        <begin position="620"/>
        <end position="700"/>
    </location>
</feature>
<evidence type="ECO:0000256" key="8">
    <source>
        <dbReference type="ARBA" id="ARBA00023125"/>
    </source>
</evidence>
<keyword evidence="3" id="KW-0479">Metal-binding</keyword>
<feature type="compositionally biased region" description="Low complexity" evidence="14">
    <location>
        <begin position="563"/>
        <end position="586"/>
    </location>
</feature>
<keyword evidence="6 18" id="KW-0347">Helicase</keyword>
<dbReference type="InterPro" id="IPR032284">
    <property type="entry name" value="RecQ_Zn-bd"/>
</dbReference>